<dbReference type="NCBIfam" id="NF033542">
    <property type="entry name" value="transpos_IS110"/>
    <property type="match status" value="1"/>
</dbReference>
<name>A0ABS9U718_9MICC</name>
<proteinExistence type="predicted"/>
<dbReference type="PANTHER" id="PTHR33055">
    <property type="entry name" value="TRANSPOSASE FOR INSERTION SEQUENCE ELEMENT IS1111A"/>
    <property type="match status" value="1"/>
</dbReference>
<feature type="domain" description="Transposase IS116/IS110/IS902 C-terminal" evidence="2">
    <location>
        <begin position="224"/>
        <end position="308"/>
    </location>
</feature>
<evidence type="ECO:0000259" key="1">
    <source>
        <dbReference type="Pfam" id="PF01548"/>
    </source>
</evidence>
<dbReference type="InterPro" id="IPR047650">
    <property type="entry name" value="Transpos_IS110"/>
</dbReference>
<sequence>MVVVLGGDVHKKSHTFEAVDGNGRRLDGITVPATPAGHDKAVRWARCGFGDQERLWGIEDCRHLSGRLEQDLLAVGERVVRVPPKLTAKARASARTRGKSDPIDALAIARAVLREPELPVAAHDAASRELKLLTDRRDDLVAERTRAVNRLRWHLHELEPARDPSRGELARQTVRVELAEWLGMQEGLVAELALEILADIDRLSPKIEALAARIGSVVREYAPALLAVPGCGPLSAAKIIGETAGIRRFRSEACYAMFAGTAPIPAWSGSTAGRVRLNRSGNRQLNAALHRIAVTQTRHECPGRDYYHRRLGCGDSTKEALRCLKRQITRAVYRALSSNAQTTEKAAA</sequence>
<dbReference type="Pfam" id="PF01548">
    <property type="entry name" value="DEDD_Tnp_IS110"/>
    <property type="match status" value="1"/>
</dbReference>
<dbReference type="PANTHER" id="PTHR33055:SF16">
    <property type="entry name" value="TRANSPOSASE FOR INSERTION SEQUENCE ELEMENT IS1547"/>
    <property type="match status" value="1"/>
</dbReference>
<gene>
    <name evidence="3" type="ORF">L0M17_19670</name>
</gene>
<dbReference type="InterPro" id="IPR002525">
    <property type="entry name" value="Transp_IS110-like_N"/>
</dbReference>
<evidence type="ECO:0000313" key="4">
    <source>
        <dbReference type="Proteomes" id="UP001202922"/>
    </source>
</evidence>
<dbReference type="RefSeq" id="WP_241056061.1">
    <property type="nucleotide sequence ID" value="NZ_JAKZBV010000001.1"/>
</dbReference>
<dbReference type="Pfam" id="PF02371">
    <property type="entry name" value="Transposase_20"/>
    <property type="match status" value="1"/>
</dbReference>
<keyword evidence="4" id="KW-1185">Reference proteome</keyword>
<dbReference type="EMBL" id="JAKZBV010000001">
    <property type="protein sequence ID" value="MCH6472152.1"/>
    <property type="molecule type" value="Genomic_DNA"/>
</dbReference>
<dbReference type="InterPro" id="IPR003346">
    <property type="entry name" value="Transposase_20"/>
</dbReference>
<accession>A0ABS9U718</accession>
<comment type="caution">
    <text evidence="3">The sequence shown here is derived from an EMBL/GenBank/DDBJ whole genome shotgun (WGS) entry which is preliminary data.</text>
</comment>
<protein>
    <submittedName>
        <fullName evidence="3">IS110 family transposase</fullName>
    </submittedName>
</protein>
<organism evidence="3 4">
    <name type="scientific">Sinomonas terrae</name>
    <dbReference type="NCBI Taxonomy" id="2908838"/>
    <lineage>
        <taxon>Bacteria</taxon>
        <taxon>Bacillati</taxon>
        <taxon>Actinomycetota</taxon>
        <taxon>Actinomycetes</taxon>
        <taxon>Micrococcales</taxon>
        <taxon>Micrococcaceae</taxon>
        <taxon>Sinomonas</taxon>
    </lineage>
</organism>
<evidence type="ECO:0000313" key="3">
    <source>
        <dbReference type="EMBL" id="MCH6472152.1"/>
    </source>
</evidence>
<reference evidence="3 4" key="1">
    <citation type="submission" date="2022-03" db="EMBL/GenBank/DDBJ databases">
        <title>Sinomonas sp. isolated from a soil.</title>
        <authorList>
            <person name="Han J."/>
            <person name="Kim D.-U."/>
        </authorList>
    </citation>
    <scope>NUCLEOTIDE SEQUENCE [LARGE SCALE GENOMIC DNA]</scope>
    <source>
        <strain evidence="3 4">5-5</strain>
    </source>
</reference>
<feature type="domain" description="Transposase IS110-like N-terminal" evidence="1">
    <location>
        <begin position="6"/>
        <end position="159"/>
    </location>
</feature>
<evidence type="ECO:0000259" key="2">
    <source>
        <dbReference type="Pfam" id="PF02371"/>
    </source>
</evidence>
<dbReference type="Proteomes" id="UP001202922">
    <property type="component" value="Unassembled WGS sequence"/>
</dbReference>